<sequence>MRVLLVDDGAHRVGQIQDELAQQGHVVVGVVDSAVALHDAVLRLRPDVVIVDADSPSRDTLEHLATLSAQLPRPVVVFAEDEADDPMRRAMAAGVSAYVVAGLQARRIAPVLRVAIARFEQEALLRRQLLEAQAALGARKQVERAKGILMRTRGIGEDEAYKLLRKLAMDRGSKLEQVADQVIAAADLLAPPG</sequence>
<comment type="caution">
    <text evidence="4">The sequence shown here is derived from an EMBL/GenBank/DDBJ whole genome shotgun (WGS) entry which is preliminary data.</text>
</comment>
<dbReference type="InterPro" id="IPR001789">
    <property type="entry name" value="Sig_transdc_resp-reg_receiver"/>
</dbReference>
<dbReference type="Pfam" id="PF03861">
    <property type="entry name" value="ANTAR"/>
    <property type="match status" value="1"/>
</dbReference>
<name>A0A437JQF3_9BURK</name>
<evidence type="ECO:0000259" key="2">
    <source>
        <dbReference type="PROSITE" id="PS50110"/>
    </source>
</evidence>
<dbReference type="PIRSF" id="PIRSF036382">
    <property type="entry name" value="RR_antiterm"/>
    <property type="match status" value="1"/>
</dbReference>
<dbReference type="SMART" id="SM00448">
    <property type="entry name" value="REC"/>
    <property type="match status" value="1"/>
</dbReference>
<dbReference type="PANTHER" id="PTHR43367:SF1">
    <property type="entry name" value="TWO-COMPONENT RESPONSE REGULATOR-LIKE APRR6-RELATED"/>
    <property type="match status" value="1"/>
</dbReference>
<dbReference type="InterPro" id="IPR036388">
    <property type="entry name" value="WH-like_DNA-bd_sf"/>
</dbReference>
<dbReference type="EMBL" id="SACT01000009">
    <property type="protein sequence ID" value="RVT49016.1"/>
    <property type="molecule type" value="Genomic_DNA"/>
</dbReference>
<keyword evidence="1" id="KW-0597">Phosphoprotein</keyword>
<dbReference type="PROSITE" id="PS50921">
    <property type="entry name" value="ANTAR"/>
    <property type="match status" value="1"/>
</dbReference>
<evidence type="ECO:0000313" key="5">
    <source>
        <dbReference type="Proteomes" id="UP000288178"/>
    </source>
</evidence>
<evidence type="ECO:0000313" key="4">
    <source>
        <dbReference type="EMBL" id="RVT49016.1"/>
    </source>
</evidence>
<dbReference type="PANTHER" id="PTHR43367">
    <property type="match status" value="1"/>
</dbReference>
<dbReference type="SUPFAM" id="SSF52172">
    <property type="entry name" value="CheY-like"/>
    <property type="match status" value="1"/>
</dbReference>
<accession>A0A437JQF3</accession>
<organism evidence="4 5">
    <name type="scientific">Rubrivivax albus</name>
    <dbReference type="NCBI Taxonomy" id="2499835"/>
    <lineage>
        <taxon>Bacteria</taxon>
        <taxon>Pseudomonadati</taxon>
        <taxon>Pseudomonadota</taxon>
        <taxon>Betaproteobacteria</taxon>
        <taxon>Burkholderiales</taxon>
        <taxon>Sphaerotilaceae</taxon>
        <taxon>Rubrivivax</taxon>
    </lineage>
</organism>
<dbReference type="AlphaFoldDB" id="A0A437JQF3"/>
<dbReference type="InterPro" id="IPR011006">
    <property type="entry name" value="CheY-like_superfamily"/>
</dbReference>
<protein>
    <submittedName>
        <fullName evidence="4">ANTAR domain-containing protein</fullName>
    </submittedName>
</protein>
<proteinExistence type="predicted"/>
<reference evidence="4 5" key="1">
    <citation type="submission" date="2019-01" db="EMBL/GenBank/DDBJ databases">
        <authorList>
            <person name="Chen W.-M."/>
        </authorList>
    </citation>
    <scope>NUCLEOTIDE SEQUENCE [LARGE SCALE GENOMIC DNA]</scope>
    <source>
        <strain evidence="4 5">ICH-3</strain>
    </source>
</reference>
<dbReference type="OrthoDB" id="9782798at2"/>
<evidence type="ECO:0000256" key="1">
    <source>
        <dbReference type="PROSITE-ProRule" id="PRU00169"/>
    </source>
</evidence>
<keyword evidence="5" id="KW-1185">Reference proteome</keyword>
<dbReference type="InterPro" id="IPR008327">
    <property type="entry name" value="Sig_transdc_resp-reg_antiterm"/>
</dbReference>
<gene>
    <name evidence="4" type="ORF">ENE75_21215</name>
</gene>
<feature type="modified residue" description="4-aspartylphosphate" evidence="1">
    <location>
        <position position="52"/>
    </location>
</feature>
<dbReference type="InterPro" id="IPR005561">
    <property type="entry name" value="ANTAR"/>
</dbReference>
<dbReference type="Pfam" id="PF00072">
    <property type="entry name" value="Response_reg"/>
    <property type="match status" value="1"/>
</dbReference>
<dbReference type="PROSITE" id="PS50110">
    <property type="entry name" value="RESPONSE_REGULATORY"/>
    <property type="match status" value="1"/>
</dbReference>
<dbReference type="GO" id="GO:0003723">
    <property type="term" value="F:RNA binding"/>
    <property type="evidence" value="ECO:0007669"/>
    <property type="project" value="InterPro"/>
</dbReference>
<dbReference type="Gene3D" id="3.40.50.2300">
    <property type="match status" value="1"/>
</dbReference>
<dbReference type="SMART" id="SM01012">
    <property type="entry name" value="ANTAR"/>
    <property type="match status" value="1"/>
</dbReference>
<feature type="domain" description="Response regulatory" evidence="2">
    <location>
        <begin position="2"/>
        <end position="116"/>
    </location>
</feature>
<dbReference type="Proteomes" id="UP000288178">
    <property type="component" value="Unassembled WGS sequence"/>
</dbReference>
<evidence type="ECO:0000259" key="3">
    <source>
        <dbReference type="PROSITE" id="PS50921"/>
    </source>
</evidence>
<dbReference type="Gene3D" id="1.10.10.10">
    <property type="entry name" value="Winged helix-like DNA-binding domain superfamily/Winged helix DNA-binding domain"/>
    <property type="match status" value="1"/>
</dbReference>
<dbReference type="GO" id="GO:0000160">
    <property type="term" value="P:phosphorelay signal transduction system"/>
    <property type="evidence" value="ECO:0007669"/>
    <property type="project" value="InterPro"/>
</dbReference>
<feature type="domain" description="ANTAR" evidence="3">
    <location>
        <begin position="122"/>
        <end position="183"/>
    </location>
</feature>